<feature type="region of interest" description="Disordered" evidence="13">
    <location>
        <begin position="460"/>
        <end position="648"/>
    </location>
</feature>
<keyword evidence="8" id="KW-0288">FMN</keyword>
<feature type="compositionally biased region" description="Basic and acidic residues" evidence="13">
    <location>
        <begin position="530"/>
        <end position="541"/>
    </location>
</feature>
<evidence type="ECO:0000313" key="17">
    <source>
        <dbReference type="Proteomes" id="UP001056384"/>
    </source>
</evidence>
<feature type="compositionally biased region" description="Polar residues" evidence="13">
    <location>
        <begin position="619"/>
        <end position="629"/>
    </location>
</feature>
<evidence type="ECO:0000256" key="5">
    <source>
        <dbReference type="ARBA" id="ARBA00012791"/>
    </source>
</evidence>
<name>A0A9Q9B0L6_9PEZI</name>
<evidence type="ECO:0000256" key="1">
    <source>
        <dbReference type="ARBA" id="ARBA00001917"/>
    </source>
</evidence>
<keyword evidence="17" id="KW-1185">Reference proteome</keyword>
<dbReference type="PANTHER" id="PTHR48109">
    <property type="entry name" value="DIHYDROOROTATE DEHYDROGENASE (QUINONE), MITOCHONDRIAL-RELATED"/>
    <property type="match status" value="1"/>
</dbReference>
<evidence type="ECO:0000256" key="4">
    <source>
        <dbReference type="ARBA" id="ARBA00005359"/>
    </source>
</evidence>
<evidence type="ECO:0000256" key="3">
    <source>
        <dbReference type="ARBA" id="ARBA00005161"/>
    </source>
</evidence>
<comment type="cofactor">
    <cofactor evidence="1">
        <name>FMN</name>
        <dbReference type="ChEBI" id="CHEBI:58210"/>
    </cofactor>
</comment>
<feature type="region of interest" description="Disordered" evidence="13">
    <location>
        <begin position="679"/>
        <end position="702"/>
    </location>
</feature>
<dbReference type="GO" id="GO:0006207">
    <property type="term" value="P:'de novo' pyrimidine nucleobase biosynthetic process"/>
    <property type="evidence" value="ECO:0007669"/>
    <property type="project" value="InterPro"/>
</dbReference>
<sequence length="763" mass="81372">MLGTQKLLAASSQLLRQSAGLNRAQWRSVQRQWHRQLSQTSSPIRPRIAQQLRSQRRYNSSNADQAKKPAEETASTAKAKAHAIKAGAATANTGSRFIAYVYGTGLVLLLSFGYLYVTDTRASIHQFLVTPLVRLIHSDAEEAHHAGVRYIKALHDFGLAPRERGNADKALADLKVEVFGHILDNPIGTSAGIDKDAEIPDALFALGPAIVEVGGATPLPQEGNPKPRVFRIPSQNALINRYGLNSQGAEHVAMQLRARVRQFAYDNGLGLEAESEQRILDGEAGVPPGSLNDGKLLAVQVAKNKTTPDNDIAAVAADYVFCVEHLAQYADILVVNVSSPNTPGLRDLQATKPLTQILSSVVEAAKSVDRKTKPAVMVKVSPDEDSDAQMDGICTAVWASGVDGVIVGNTTKKRPEPIPKGYIMPADDIRTLTEVGGYSGPQMFERTLNLVKRYRFKLDQGPAESGNTQKAVQSPLDPLERGLTGEATPENAQKHATKESIERDQQRLKPLTDEAEAASKRPLIQLPVRHTSEELEKDKHIGQAQQRASTQTTDAAGSENAVQSGRASSPREAAEGAVQKVISVGESAASKTETTTSNLKSDIQSASSEAKAKAESAADNVSSRLESATSSAKSSLQETTSSSLTTAQDLASRASTAASSAAQSAKQTFNHVTSDPYAEISAPKVTPSIASQGNDGDGKEESKSKVIFATGGITNGEQCLQILNAGASVCQVYTAMMYGGVGTITRMKGEMRDQIHQKSGKVS</sequence>
<feature type="compositionally biased region" description="Low complexity" evidence="13">
    <location>
        <begin position="630"/>
        <end position="648"/>
    </location>
</feature>
<reference evidence="16" key="1">
    <citation type="submission" date="2022-06" db="EMBL/GenBank/DDBJ databases">
        <title>Complete genome sequences of two strains of the flax pathogen Septoria linicola.</title>
        <authorList>
            <person name="Lapalu N."/>
            <person name="Simon A."/>
            <person name="Demenou B."/>
            <person name="Paumier D."/>
            <person name="Guillot M.-P."/>
            <person name="Gout L."/>
            <person name="Valade R."/>
        </authorList>
    </citation>
    <scope>NUCLEOTIDE SEQUENCE</scope>
    <source>
        <strain evidence="16">SE15195</strain>
    </source>
</reference>
<evidence type="ECO:0000256" key="13">
    <source>
        <dbReference type="SAM" id="MobiDB-lite"/>
    </source>
</evidence>
<feature type="compositionally biased region" description="Polar residues" evidence="13">
    <location>
        <begin position="52"/>
        <end position="64"/>
    </location>
</feature>
<dbReference type="InterPro" id="IPR005720">
    <property type="entry name" value="Dihydroorotate_DH_cat"/>
</dbReference>
<dbReference type="PANTHER" id="PTHR48109:SF4">
    <property type="entry name" value="DIHYDROOROTATE DEHYDROGENASE (QUINONE), MITOCHONDRIAL"/>
    <property type="match status" value="1"/>
</dbReference>
<dbReference type="EMBL" id="CP099423">
    <property type="protein sequence ID" value="USW54116.1"/>
    <property type="molecule type" value="Genomic_DNA"/>
</dbReference>
<accession>A0A9Q9B0L6</accession>
<keyword evidence="9" id="KW-0560">Oxidoreductase</keyword>
<dbReference type="Pfam" id="PF01180">
    <property type="entry name" value="DHO_dh"/>
    <property type="match status" value="2"/>
</dbReference>
<evidence type="ECO:0000256" key="14">
    <source>
        <dbReference type="SAM" id="Phobius"/>
    </source>
</evidence>
<evidence type="ECO:0000256" key="6">
    <source>
        <dbReference type="ARBA" id="ARBA00017599"/>
    </source>
</evidence>
<dbReference type="PROSITE" id="PS00911">
    <property type="entry name" value="DHODEHASE_1"/>
    <property type="match status" value="1"/>
</dbReference>
<dbReference type="AlphaFoldDB" id="A0A9Q9B0L6"/>
<organism evidence="16 17">
    <name type="scientific">Septoria linicola</name>
    <dbReference type="NCBI Taxonomy" id="215465"/>
    <lineage>
        <taxon>Eukaryota</taxon>
        <taxon>Fungi</taxon>
        <taxon>Dikarya</taxon>
        <taxon>Ascomycota</taxon>
        <taxon>Pezizomycotina</taxon>
        <taxon>Dothideomycetes</taxon>
        <taxon>Dothideomycetidae</taxon>
        <taxon>Mycosphaerellales</taxon>
        <taxon>Mycosphaerellaceae</taxon>
        <taxon>Septoria</taxon>
    </lineage>
</organism>
<evidence type="ECO:0000259" key="15">
    <source>
        <dbReference type="Pfam" id="PF01180"/>
    </source>
</evidence>
<dbReference type="GO" id="GO:0106430">
    <property type="term" value="F:dihydroorotate dehydrogenase (quinone) activity"/>
    <property type="evidence" value="ECO:0007669"/>
    <property type="project" value="UniProtKB-EC"/>
</dbReference>
<evidence type="ECO:0000256" key="9">
    <source>
        <dbReference type="ARBA" id="ARBA00023002"/>
    </source>
</evidence>
<proteinExistence type="inferred from homology"/>
<keyword evidence="14" id="KW-0812">Transmembrane</keyword>
<dbReference type="Gene3D" id="3.20.20.70">
    <property type="entry name" value="Aldolase class I"/>
    <property type="match status" value="2"/>
</dbReference>
<evidence type="ECO:0000256" key="8">
    <source>
        <dbReference type="ARBA" id="ARBA00022643"/>
    </source>
</evidence>
<comment type="similarity">
    <text evidence="4">Belongs to the dihydroorotate dehydrogenase family. Type 2 subfamily.</text>
</comment>
<dbReference type="GO" id="GO:0009220">
    <property type="term" value="P:pyrimidine ribonucleotide biosynthetic process"/>
    <property type="evidence" value="ECO:0007669"/>
    <property type="project" value="TreeGrafter"/>
</dbReference>
<protein>
    <recommendedName>
        <fullName evidence="6">Dihydroorotate dehydrogenase (quinone), mitochondrial</fullName>
        <ecNumber evidence="5">1.3.5.2</ecNumber>
    </recommendedName>
    <alternativeName>
        <fullName evidence="11">Dihydroorotate oxidase</fullName>
    </alternativeName>
</protein>
<dbReference type="InterPro" id="IPR005719">
    <property type="entry name" value="Dihydroorotate_DH_2"/>
</dbReference>
<keyword evidence="14" id="KW-1133">Transmembrane helix</keyword>
<evidence type="ECO:0000256" key="10">
    <source>
        <dbReference type="ARBA" id="ARBA00023136"/>
    </source>
</evidence>
<feature type="domain" description="Dihydroorotate dehydrogenase catalytic" evidence="15">
    <location>
        <begin position="174"/>
        <end position="454"/>
    </location>
</feature>
<dbReference type="Proteomes" id="UP001056384">
    <property type="component" value="Chromosome 6"/>
</dbReference>
<gene>
    <name evidence="16" type="ORF">Slin15195_G074350</name>
</gene>
<comment type="catalytic activity">
    <reaction evidence="12">
        <text>(S)-dihydroorotate + a quinone = orotate + a quinol</text>
        <dbReference type="Rhea" id="RHEA:30187"/>
        <dbReference type="ChEBI" id="CHEBI:24646"/>
        <dbReference type="ChEBI" id="CHEBI:30839"/>
        <dbReference type="ChEBI" id="CHEBI:30864"/>
        <dbReference type="ChEBI" id="CHEBI:132124"/>
        <dbReference type="EC" id="1.3.5.2"/>
    </reaction>
</comment>
<dbReference type="SUPFAM" id="SSF51395">
    <property type="entry name" value="FMN-linked oxidoreductases"/>
    <property type="match status" value="2"/>
</dbReference>
<evidence type="ECO:0000256" key="12">
    <source>
        <dbReference type="ARBA" id="ARBA00048639"/>
    </source>
</evidence>
<feature type="domain" description="Dihydroorotate dehydrogenase catalytic" evidence="15">
    <location>
        <begin position="706"/>
        <end position="753"/>
    </location>
</feature>
<dbReference type="GO" id="GO:0005743">
    <property type="term" value="C:mitochondrial inner membrane"/>
    <property type="evidence" value="ECO:0007669"/>
    <property type="project" value="TreeGrafter"/>
</dbReference>
<evidence type="ECO:0000256" key="11">
    <source>
        <dbReference type="ARBA" id="ARBA00031623"/>
    </source>
</evidence>
<dbReference type="InterPro" id="IPR013785">
    <property type="entry name" value="Aldolase_TIM"/>
</dbReference>
<dbReference type="InterPro" id="IPR001295">
    <property type="entry name" value="Dihydroorotate_DH_CS"/>
</dbReference>
<feature type="region of interest" description="Disordered" evidence="13">
    <location>
        <begin position="52"/>
        <end position="75"/>
    </location>
</feature>
<dbReference type="FunFam" id="3.20.20.70:FF:000242">
    <property type="entry name" value="Dihydroorotate reductase PyrE"/>
    <property type="match status" value="1"/>
</dbReference>
<comment type="subcellular location">
    <subcellularLocation>
        <location evidence="2">Membrane</location>
    </subcellularLocation>
</comment>
<dbReference type="CDD" id="cd04738">
    <property type="entry name" value="DHOD_2_like"/>
    <property type="match status" value="1"/>
</dbReference>
<comment type="pathway">
    <text evidence="3">Pyrimidine metabolism; UMP biosynthesis via de novo pathway; orotate from (S)-dihydroorotate (quinone route): step 1/1.</text>
</comment>
<keyword evidence="7" id="KW-0285">Flavoprotein</keyword>
<evidence type="ECO:0000313" key="16">
    <source>
        <dbReference type="EMBL" id="USW54116.1"/>
    </source>
</evidence>
<keyword evidence="10 14" id="KW-0472">Membrane</keyword>
<feature type="compositionally biased region" description="Low complexity" evidence="13">
    <location>
        <begin position="586"/>
        <end position="597"/>
    </location>
</feature>
<dbReference type="EC" id="1.3.5.2" evidence="5"/>
<evidence type="ECO:0000256" key="2">
    <source>
        <dbReference type="ARBA" id="ARBA00004370"/>
    </source>
</evidence>
<feature type="compositionally biased region" description="Basic and acidic residues" evidence="13">
    <location>
        <begin position="492"/>
        <end position="512"/>
    </location>
</feature>
<dbReference type="InterPro" id="IPR050074">
    <property type="entry name" value="DHO_dehydrogenase"/>
</dbReference>
<feature type="transmembrane region" description="Helical" evidence="14">
    <location>
        <begin position="97"/>
        <end position="117"/>
    </location>
</feature>
<feature type="compositionally biased region" description="Polar residues" evidence="13">
    <location>
        <begin position="543"/>
        <end position="567"/>
    </location>
</feature>
<evidence type="ECO:0000256" key="7">
    <source>
        <dbReference type="ARBA" id="ARBA00022630"/>
    </source>
</evidence>